<dbReference type="AlphaFoldDB" id="A0AAW3B8E7"/>
<evidence type="ECO:0000256" key="1">
    <source>
        <dbReference type="SAM" id="MobiDB-lite"/>
    </source>
</evidence>
<organism evidence="2 3">
    <name type="scientific">Leishmania naiffi</name>
    <dbReference type="NCBI Taxonomy" id="5678"/>
    <lineage>
        <taxon>Eukaryota</taxon>
        <taxon>Discoba</taxon>
        <taxon>Euglenozoa</taxon>
        <taxon>Kinetoplastea</taxon>
        <taxon>Metakinetoplastina</taxon>
        <taxon>Trypanosomatida</taxon>
        <taxon>Trypanosomatidae</taxon>
        <taxon>Leishmaniinae</taxon>
        <taxon>Leishmania</taxon>
        <taxon>Leishmania naiffi species complex</taxon>
    </lineage>
</organism>
<proteinExistence type="predicted"/>
<comment type="caution">
    <text evidence="2">The sequence shown here is derived from an EMBL/GenBank/DDBJ whole genome shotgun (WGS) entry which is preliminary data.</text>
</comment>
<dbReference type="EMBL" id="JBAMZN010000036">
    <property type="protein sequence ID" value="KAL0517719.1"/>
    <property type="molecule type" value="Genomic_DNA"/>
</dbReference>
<keyword evidence="3" id="KW-1185">Reference proteome</keyword>
<evidence type="ECO:0000313" key="2">
    <source>
        <dbReference type="EMBL" id="KAL0517719.1"/>
    </source>
</evidence>
<accession>A0AAW3B8E7</accession>
<evidence type="ECO:0000313" key="3">
    <source>
        <dbReference type="Proteomes" id="UP001501274"/>
    </source>
</evidence>
<gene>
    <name evidence="2" type="ORF">Q4I28_007358</name>
</gene>
<name>A0AAW3B8E7_9TRYP</name>
<feature type="region of interest" description="Disordered" evidence="1">
    <location>
        <begin position="33"/>
        <end position="57"/>
    </location>
</feature>
<reference evidence="2 3" key="1">
    <citation type="submission" date="2024-02" db="EMBL/GenBank/DDBJ databases">
        <title>FIRST GENOME SEQUENCES OF Leishmania (Viannia) shawi, Leishmania (Viannia) lindenbergi AND Leishmania (Viannia) utingensis.</title>
        <authorList>
            <person name="Resadore F."/>
            <person name="Custodio M.G.F."/>
            <person name="Boite M.C."/>
            <person name="Cupolillo E."/>
            <person name="Ferreira G.E.M."/>
        </authorList>
    </citation>
    <scope>NUCLEOTIDE SEQUENCE [LARGE SCALE GENOMIC DNA]</scope>
    <source>
        <strain evidence="2 3">MDAS/BR/1979/M5533</strain>
    </source>
</reference>
<protein>
    <submittedName>
        <fullName evidence="2">Uncharacterized protein</fullName>
    </submittedName>
</protein>
<sequence length="109" mass="11993">MVWSCCDDLTRRAHCTLGYTPASDLVTRDALDQRPSGVVPSPRVAGMDVGSHHRMCGSKGRPNWSGTILHDRFNGSYLSCASDGWRPIILVPQTELESAPRPDCRVDPQ</sequence>
<dbReference type="Proteomes" id="UP001501274">
    <property type="component" value="Unassembled WGS sequence"/>
</dbReference>